<proteinExistence type="predicted"/>
<sequence length="75" mass="8242">MSPRARMTHDMPKKMVYLALLCLLCLSQAGCQLLRNMGCNLWPEPLPPKLSANPSLEEVVSVITANNAPIQSFST</sequence>
<comment type="caution">
    <text evidence="1">The sequence shown here is derived from an EMBL/GenBank/DDBJ whole genome shotgun (WGS) entry which is preliminary data.</text>
</comment>
<feature type="non-terminal residue" evidence="1">
    <location>
        <position position="75"/>
    </location>
</feature>
<name>X0TVX5_9ZZZZ</name>
<evidence type="ECO:0000313" key="1">
    <source>
        <dbReference type="EMBL" id="GAF97743.1"/>
    </source>
</evidence>
<organism evidence="1">
    <name type="scientific">marine sediment metagenome</name>
    <dbReference type="NCBI Taxonomy" id="412755"/>
    <lineage>
        <taxon>unclassified sequences</taxon>
        <taxon>metagenomes</taxon>
        <taxon>ecological metagenomes</taxon>
    </lineage>
</organism>
<reference evidence="1" key="1">
    <citation type="journal article" date="2014" name="Front. Microbiol.">
        <title>High frequency of phylogenetically diverse reductive dehalogenase-homologous genes in deep subseafloor sedimentary metagenomes.</title>
        <authorList>
            <person name="Kawai M."/>
            <person name="Futagami T."/>
            <person name="Toyoda A."/>
            <person name="Takaki Y."/>
            <person name="Nishi S."/>
            <person name="Hori S."/>
            <person name="Arai W."/>
            <person name="Tsubouchi T."/>
            <person name="Morono Y."/>
            <person name="Uchiyama I."/>
            <person name="Ito T."/>
            <person name="Fujiyama A."/>
            <person name="Inagaki F."/>
            <person name="Takami H."/>
        </authorList>
    </citation>
    <scope>NUCLEOTIDE SEQUENCE</scope>
    <source>
        <strain evidence="1">Expedition CK06-06</strain>
    </source>
</reference>
<dbReference type="AlphaFoldDB" id="X0TVX5"/>
<protein>
    <submittedName>
        <fullName evidence="1">Uncharacterized protein</fullName>
    </submittedName>
</protein>
<gene>
    <name evidence="1" type="ORF">S01H1_24719</name>
</gene>
<dbReference type="EMBL" id="BARS01014880">
    <property type="protein sequence ID" value="GAF97743.1"/>
    <property type="molecule type" value="Genomic_DNA"/>
</dbReference>
<accession>X0TVX5</accession>